<accession>A0A804PYL9</accession>
<keyword evidence="4" id="KW-1267">Proteomics identification</keyword>
<dbReference type="InterPro" id="IPR025322">
    <property type="entry name" value="PADRE_dom"/>
</dbReference>
<evidence type="ECO:0000313" key="3">
    <source>
        <dbReference type="Proteomes" id="UP000007305"/>
    </source>
</evidence>
<dbReference type="FunCoup" id="A0A804PYL9">
    <property type="interactions" value="1544"/>
</dbReference>
<feature type="region of interest" description="Disordered" evidence="1">
    <location>
        <begin position="234"/>
        <end position="279"/>
    </location>
</feature>
<name>A0A804PYL9_MAIZE</name>
<dbReference type="AlphaFoldDB" id="A0A804PYL9"/>
<feature type="region of interest" description="Disordered" evidence="1">
    <location>
        <begin position="112"/>
        <end position="136"/>
    </location>
</feature>
<protein>
    <submittedName>
        <fullName evidence="2">Uncharacterized protein</fullName>
    </submittedName>
</protein>
<reference evidence="3" key="1">
    <citation type="journal article" date="2009" name="Science">
        <title>The B73 maize genome: complexity, diversity, and dynamics.</title>
        <authorList>
            <person name="Schnable P.S."/>
            <person name="Ware D."/>
            <person name="Fulton R.S."/>
            <person name="Stein J.C."/>
            <person name="Wei F."/>
            <person name="Pasternak S."/>
            <person name="Liang C."/>
            <person name="Zhang J."/>
            <person name="Fulton L."/>
            <person name="Graves T.A."/>
            <person name="Minx P."/>
            <person name="Reily A.D."/>
            <person name="Courtney L."/>
            <person name="Kruchowski S.S."/>
            <person name="Tomlinson C."/>
            <person name="Strong C."/>
            <person name="Delehaunty K."/>
            <person name="Fronick C."/>
            <person name="Courtney B."/>
            <person name="Rock S.M."/>
            <person name="Belter E."/>
            <person name="Du F."/>
            <person name="Kim K."/>
            <person name="Abbott R.M."/>
            <person name="Cotton M."/>
            <person name="Levy A."/>
            <person name="Marchetto P."/>
            <person name="Ochoa K."/>
            <person name="Jackson S.M."/>
            <person name="Gillam B."/>
            <person name="Chen W."/>
            <person name="Yan L."/>
            <person name="Higginbotham J."/>
            <person name="Cardenas M."/>
            <person name="Waligorski J."/>
            <person name="Applebaum E."/>
            <person name="Phelps L."/>
            <person name="Falcone J."/>
            <person name="Kanchi K."/>
            <person name="Thane T."/>
            <person name="Scimone A."/>
            <person name="Thane N."/>
            <person name="Henke J."/>
            <person name="Wang T."/>
            <person name="Ruppert J."/>
            <person name="Shah N."/>
            <person name="Rotter K."/>
            <person name="Hodges J."/>
            <person name="Ingenthron E."/>
            <person name="Cordes M."/>
            <person name="Kohlberg S."/>
            <person name="Sgro J."/>
            <person name="Delgado B."/>
            <person name="Mead K."/>
            <person name="Chinwalla A."/>
            <person name="Leonard S."/>
            <person name="Crouse K."/>
            <person name="Collura K."/>
            <person name="Kudrna D."/>
            <person name="Currie J."/>
            <person name="He R."/>
            <person name="Angelova A."/>
            <person name="Rajasekar S."/>
            <person name="Mueller T."/>
            <person name="Lomeli R."/>
            <person name="Scara G."/>
            <person name="Ko A."/>
            <person name="Delaney K."/>
            <person name="Wissotski M."/>
            <person name="Lopez G."/>
            <person name="Campos D."/>
            <person name="Braidotti M."/>
            <person name="Ashley E."/>
            <person name="Golser W."/>
            <person name="Kim H."/>
            <person name="Lee S."/>
            <person name="Lin J."/>
            <person name="Dujmic Z."/>
            <person name="Kim W."/>
            <person name="Talag J."/>
            <person name="Zuccolo A."/>
            <person name="Fan C."/>
            <person name="Sebastian A."/>
            <person name="Kramer M."/>
            <person name="Spiegel L."/>
            <person name="Nascimento L."/>
            <person name="Zutavern T."/>
            <person name="Miller B."/>
            <person name="Ambroise C."/>
            <person name="Muller S."/>
            <person name="Spooner W."/>
            <person name="Narechania A."/>
            <person name="Ren L."/>
            <person name="Wei S."/>
            <person name="Kumari S."/>
            <person name="Faga B."/>
            <person name="Levy M.J."/>
            <person name="McMahan L."/>
            <person name="Van Buren P."/>
            <person name="Vaughn M.W."/>
            <person name="Ying K."/>
            <person name="Yeh C.-T."/>
            <person name="Emrich S.J."/>
            <person name="Jia Y."/>
            <person name="Kalyanaraman A."/>
            <person name="Hsia A.-P."/>
            <person name="Barbazuk W.B."/>
            <person name="Baucom R.S."/>
            <person name="Brutnell T.P."/>
            <person name="Carpita N.C."/>
            <person name="Chaparro C."/>
            <person name="Chia J.-M."/>
            <person name="Deragon J.-M."/>
            <person name="Estill J.C."/>
            <person name="Fu Y."/>
            <person name="Jeddeloh J.A."/>
            <person name="Han Y."/>
            <person name="Lee H."/>
            <person name="Li P."/>
            <person name="Lisch D.R."/>
            <person name="Liu S."/>
            <person name="Liu Z."/>
            <person name="Nagel D.H."/>
            <person name="McCann M.C."/>
            <person name="SanMiguel P."/>
            <person name="Myers A.M."/>
            <person name="Nettleton D."/>
            <person name="Nguyen J."/>
            <person name="Penning B.W."/>
            <person name="Ponnala L."/>
            <person name="Schneider K.L."/>
            <person name="Schwartz D.C."/>
            <person name="Sharma A."/>
            <person name="Soderlund C."/>
            <person name="Springer N.M."/>
            <person name="Sun Q."/>
            <person name="Wang H."/>
            <person name="Waterman M."/>
            <person name="Westerman R."/>
            <person name="Wolfgruber T.K."/>
            <person name="Yang L."/>
            <person name="Yu Y."/>
            <person name="Zhang L."/>
            <person name="Zhou S."/>
            <person name="Zhu Q."/>
            <person name="Bennetzen J.L."/>
            <person name="Dawe R.K."/>
            <person name="Jiang J."/>
            <person name="Jiang N."/>
            <person name="Presting G.G."/>
            <person name="Wessler S.R."/>
            <person name="Aluru S."/>
            <person name="Martienssen R.A."/>
            <person name="Clifton S.W."/>
            <person name="McCombie W.R."/>
            <person name="Wing R.A."/>
            <person name="Wilson R.K."/>
        </authorList>
    </citation>
    <scope>NUCLEOTIDE SEQUENCE [LARGE SCALE GENOMIC DNA]</scope>
    <source>
        <strain evidence="3">cv. B73</strain>
    </source>
</reference>
<organism evidence="2 3">
    <name type="scientific">Zea mays</name>
    <name type="common">Maize</name>
    <dbReference type="NCBI Taxonomy" id="4577"/>
    <lineage>
        <taxon>Eukaryota</taxon>
        <taxon>Viridiplantae</taxon>
        <taxon>Streptophyta</taxon>
        <taxon>Embryophyta</taxon>
        <taxon>Tracheophyta</taxon>
        <taxon>Spermatophyta</taxon>
        <taxon>Magnoliopsida</taxon>
        <taxon>Liliopsida</taxon>
        <taxon>Poales</taxon>
        <taxon>Poaceae</taxon>
        <taxon>PACMAD clade</taxon>
        <taxon>Panicoideae</taxon>
        <taxon>Andropogonodae</taxon>
        <taxon>Andropogoneae</taxon>
        <taxon>Tripsacinae</taxon>
        <taxon>Zea</taxon>
    </lineage>
</organism>
<dbReference type="Gramene" id="Zm00001eb280620_T001">
    <property type="protein sequence ID" value="Zm00001eb280620_P001"/>
    <property type="gene ID" value="Zm00001eb280620"/>
</dbReference>
<dbReference type="PANTHER" id="PTHR33148:SF75">
    <property type="entry name" value="OS06G0260000 PROTEIN"/>
    <property type="match status" value="1"/>
</dbReference>
<dbReference type="EnsemblPlants" id="Zm00001eb280620_T001">
    <property type="protein sequence ID" value="Zm00001eb280620_P001"/>
    <property type="gene ID" value="Zm00001eb280620"/>
</dbReference>
<dbReference type="PANTHER" id="PTHR33148">
    <property type="entry name" value="PLASTID MOVEMENT IMPAIRED PROTEIN-RELATED"/>
    <property type="match status" value="1"/>
</dbReference>
<feature type="compositionally biased region" description="Basic and acidic residues" evidence="1">
    <location>
        <begin position="246"/>
        <end position="260"/>
    </location>
</feature>
<sequence length="335" mass="36035">MGNSIGGRRKGAKVMQLDGTAFRVKPPASAGTVLRDHPGFQLLESEEVKLLGVRARPLAHDAQLRPGRLYFLVALPRPAAPPRRAWSGALHVGARERLESLMLTRRSTSDLSLAASAGTAPPSPLSTASEGGGPVRLRMRLPKAEVDRLMAESRDAADAAARIMQLCAAATPDRTPRFVPTPDWGAGAAAAAFPQTPDRSPRFAATPDWGTGFMMPPGAAAAPTTPERWPALPRTPEYASPGVKASRKEVSSESGHEHTKAWSGRSLSGSKGDYDEGQGDHEAVRRIASARQQKMGTDLKMKRQIRPRRITTELLANVNDMNVILHGLRPLPINR</sequence>
<dbReference type="InParanoid" id="A0A804PYL9"/>
<gene>
    <name evidence="2" type="primary">LOC100501575</name>
</gene>
<dbReference type="Proteomes" id="UP000007305">
    <property type="component" value="Chromosome 6"/>
</dbReference>
<reference evidence="2" key="2">
    <citation type="submission" date="2019-07" db="EMBL/GenBank/DDBJ databases">
        <authorList>
            <person name="Seetharam A."/>
            <person name="Woodhouse M."/>
            <person name="Cannon E."/>
        </authorList>
    </citation>
    <scope>NUCLEOTIDE SEQUENCE [LARGE SCALE GENOMIC DNA]</scope>
    <source>
        <strain evidence="2">cv. B73</strain>
    </source>
</reference>
<reference evidence="2" key="3">
    <citation type="submission" date="2021-05" db="UniProtKB">
        <authorList>
            <consortium name="EnsemblPlants"/>
        </authorList>
    </citation>
    <scope>IDENTIFICATION</scope>
    <source>
        <strain evidence="2">cv. B73</strain>
    </source>
</reference>
<proteinExistence type="evidence at protein level"/>
<evidence type="ECO:0000313" key="2">
    <source>
        <dbReference type="EnsemblPlants" id="Zm00001eb280620_P001"/>
    </source>
</evidence>
<dbReference type="Pfam" id="PF14009">
    <property type="entry name" value="PADRE"/>
    <property type="match status" value="1"/>
</dbReference>
<dbReference type="OrthoDB" id="676555at2759"/>
<keyword evidence="3" id="KW-1185">Reference proteome</keyword>
<evidence type="ECO:0000256" key="1">
    <source>
        <dbReference type="SAM" id="MobiDB-lite"/>
    </source>
</evidence>
<evidence type="ECO:0007829" key="4">
    <source>
        <dbReference type="PeptideAtlas" id="A0A804PYL9"/>
    </source>
</evidence>